<comment type="caution">
    <text evidence="10">The sequence shown here is derived from an EMBL/GenBank/DDBJ whole genome shotgun (WGS) entry which is preliminary data.</text>
</comment>
<keyword evidence="8" id="KW-1133">Transmembrane helix</keyword>
<evidence type="ECO:0000259" key="9">
    <source>
        <dbReference type="PROSITE" id="PS50011"/>
    </source>
</evidence>
<keyword evidence="3 6" id="KW-0547">Nucleotide-binding</keyword>
<protein>
    <recommendedName>
        <fullName evidence="9">Protein kinase domain-containing protein</fullName>
    </recommendedName>
</protein>
<dbReference type="InterPro" id="IPR000719">
    <property type="entry name" value="Prot_kinase_dom"/>
</dbReference>
<accession>A0ABU6T588</accession>
<evidence type="ECO:0000313" key="11">
    <source>
        <dbReference type="Proteomes" id="UP001341840"/>
    </source>
</evidence>
<dbReference type="Pfam" id="PF00069">
    <property type="entry name" value="Pkinase"/>
    <property type="match status" value="1"/>
</dbReference>
<comment type="similarity">
    <text evidence="7">Belongs to the protein kinase superfamily.</text>
</comment>
<gene>
    <name evidence="10" type="ORF">PIB30_009942</name>
</gene>
<keyword evidence="1" id="KW-0808">Transferase</keyword>
<dbReference type="SMART" id="SM00220">
    <property type="entry name" value="S_TKc"/>
    <property type="match status" value="1"/>
</dbReference>
<keyword evidence="11" id="KW-1185">Reference proteome</keyword>
<evidence type="ECO:0000256" key="4">
    <source>
        <dbReference type="ARBA" id="ARBA00022777"/>
    </source>
</evidence>
<keyword evidence="8" id="KW-0472">Membrane</keyword>
<keyword evidence="7" id="KW-0723">Serine/threonine-protein kinase</keyword>
<evidence type="ECO:0000256" key="5">
    <source>
        <dbReference type="ARBA" id="ARBA00022840"/>
    </source>
</evidence>
<dbReference type="InterPro" id="IPR017441">
    <property type="entry name" value="Protein_kinase_ATP_BS"/>
</dbReference>
<dbReference type="Proteomes" id="UP001341840">
    <property type="component" value="Unassembled WGS sequence"/>
</dbReference>
<dbReference type="PANTHER" id="PTHR47976">
    <property type="entry name" value="G-TYPE LECTIN S-RECEPTOR-LIKE SERINE/THREONINE-PROTEIN KINASE SD2-5"/>
    <property type="match status" value="1"/>
</dbReference>
<dbReference type="PROSITE" id="PS00108">
    <property type="entry name" value="PROTEIN_KINASE_ST"/>
    <property type="match status" value="1"/>
</dbReference>
<feature type="domain" description="Protein kinase" evidence="9">
    <location>
        <begin position="96"/>
        <end position="373"/>
    </location>
</feature>
<dbReference type="InterPro" id="IPR008271">
    <property type="entry name" value="Ser/Thr_kinase_AS"/>
</dbReference>
<reference evidence="10 11" key="1">
    <citation type="journal article" date="2023" name="Plants (Basel)">
        <title>Bridging the Gap: Combining Genomics and Transcriptomics Approaches to Understand Stylosanthes scabra, an Orphan Legume from the Brazilian Caatinga.</title>
        <authorList>
            <person name="Ferreira-Neto J.R.C."/>
            <person name="da Silva M.D."/>
            <person name="Binneck E."/>
            <person name="de Melo N.F."/>
            <person name="da Silva R.H."/>
            <person name="de Melo A.L.T.M."/>
            <person name="Pandolfi V."/>
            <person name="Bustamante F.O."/>
            <person name="Brasileiro-Vidal A.C."/>
            <person name="Benko-Iseppon A.M."/>
        </authorList>
    </citation>
    <scope>NUCLEOTIDE SEQUENCE [LARGE SCALE GENOMIC DNA]</scope>
    <source>
        <tissue evidence="10">Leaves</tissue>
    </source>
</reference>
<keyword evidence="5 6" id="KW-0067">ATP-binding</keyword>
<evidence type="ECO:0000313" key="10">
    <source>
        <dbReference type="EMBL" id="MED6143866.1"/>
    </source>
</evidence>
<sequence>MQDSNVQRKALLKIRKDNSTSKCEGPVRKKDQSKLIMVISVLLSSSVLLNLLLLVAGFSVVYWWRSKSSKPNQSSQAIVGTCLRSFTFEELRKATNEFKDVLGQGAFSTVYKGVSFDHTSTRNHIAVKKLNNMVKENEEEFKREVSTFSRTNHRNLVQLLGFCNEGEHRMLVYEFMSKGSLANFLFDTLERPSWFQRMQIALETARGILYLHEECSTQIIHCDIKPQNVLLDESFTAKISDFGLAKLLKIGQSRTNTGIRGTRGYVAPEWFRNMPITIKVDVYSYGILLLEIICCRRSFEANAENENQMVLTDWAYDCFHERKLDLLVEGDNEALDEMKMVEKYVMVSLWCIQEDPLLRPTMKKVLQMLEGSVDVPTPPDLPSFTTTMCL</sequence>
<dbReference type="Gene3D" id="1.10.510.10">
    <property type="entry name" value="Transferase(Phosphotransferase) domain 1"/>
    <property type="match status" value="1"/>
</dbReference>
<keyword evidence="8" id="KW-0812">Transmembrane</keyword>
<evidence type="ECO:0000256" key="8">
    <source>
        <dbReference type="SAM" id="Phobius"/>
    </source>
</evidence>
<dbReference type="Gene3D" id="3.30.200.20">
    <property type="entry name" value="Phosphorylase Kinase, domain 1"/>
    <property type="match status" value="1"/>
</dbReference>
<evidence type="ECO:0000256" key="3">
    <source>
        <dbReference type="ARBA" id="ARBA00022741"/>
    </source>
</evidence>
<evidence type="ECO:0000256" key="6">
    <source>
        <dbReference type="PROSITE-ProRule" id="PRU10141"/>
    </source>
</evidence>
<keyword evidence="4" id="KW-0418">Kinase</keyword>
<dbReference type="InterPro" id="IPR051343">
    <property type="entry name" value="G-type_lectin_kinases/EP1-like"/>
</dbReference>
<dbReference type="InterPro" id="IPR011009">
    <property type="entry name" value="Kinase-like_dom_sf"/>
</dbReference>
<evidence type="ECO:0000256" key="2">
    <source>
        <dbReference type="ARBA" id="ARBA00022729"/>
    </source>
</evidence>
<dbReference type="PROSITE" id="PS50011">
    <property type="entry name" value="PROTEIN_KINASE_DOM"/>
    <property type="match status" value="1"/>
</dbReference>
<name>A0ABU6T588_9FABA</name>
<proteinExistence type="inferred from homology"/>
<organism evidence="10 11">
    <name type="scientific">Stylosanthes scabra</name>
    <dbReference type="NCBI Taxonomy" id="79078"/>
    <lineage>
        <taxon>Eukaryota</taxon>
        <taxon>Viridiplantae</taxon>
        <taxon>Streptophyta</taxon>
        <taxon>Embryophyta</taxon>
        <taxon>Tracheophyta</taxon>
        <taxon>Spermatophyta</taxon>
        <taxon>Magnoliopsida</taxon>
        <taxon>eudicotyledons</taxon>
        <taxon>Gunneridae</taxon>
        <taxon>Pentapetalae</taxon>
        <taxon>rosids</taxon>
        <taxon>fabids</taxon>
        <taxon>Fabales</taxon>
        <taxon>Fabaceae</taxon>
        <taxon>Papilionoideae</taxon>
        <taxon>50 kb inversion clade</taxon>
        <taxon>dalbergioids sensu lato</taxon>
        <taxon>Dalbergieae</taxon>
        <taxon>Pterocarpus clade</taxon>
        <taxon>Stylosanthes</taxon>
    </lineage>
</organism>
<feature type="binding site" evidence="6">
    <location>
        <position position="129"/>
    </location>
    <ligand>
        <name>ATP</name>
        <dbReference type="ChEBI" id="CHEBI:30616"/>
    </ligand>
</feature>
<evidence type="ECO:0000256" key="1">
    <source>
        <dbReference type="ARBA" id="ARBA00022679"/>
    </source>
</evidence>
<dbReference type="PANTHER" id="PTHR47976:SF108">
    <property type="entry name" value="G-TYPE LECTIN S-RECEPTOR-LIKE SERINE_THREONINE-PROTEIN KINASE LECRK1"/>
    <property type="match status" value="1"/>
</dbReference>
<keyword evidence="2" id="KW-0732">Signal</keyword>
<feature type="transmembrane region" description="Helical" evidence="8">
    <location>
        <begin position="35"/>
        <end position="64"/>
    </location>
</feature>
<dbReference type="SUPFAM" id="SSF56112">
    <property type="entry name" value="Protein kinase-like (PK-like)"/>
    <property type="match status" value="1"/>
</dbReference>
<dbReference type="PROSITE" id="PS00107">
    <property type="entry name" value="PROTEIN_KINASE_ATP"/>
    <property type="match status" value="1"/>
</dbReference>
<evidence type="ECO:0000256" key="7">
    <source>
        <dbReference type="RuleBase" id="RU000304"/>
    </source>
</evidence>
<dbReference type="EMBL" id="JASCZI010090644">
    <property type="protein sequence ID" value="MED6143866.1"/>
    <property type="molecule type" value="Genomic_DNA"/>
</dbReference>